<dbReference type="InterPro" id="IPR019489">
    <property type="entry name" value="Clp_ATPase_C"/>
</dbReference>
<protein>
    <recommendedName>
        <fullName evidence="3">Clp ATPase C-terminal domain-containing protein</fullName>
    </recommendedName>
</protein>
<dbReference type="PANTHER" id="PTHR11638:SF18">
    <property type="entry name" value="HEAT SHOCK PROTEIN 104"/>
    <property type="match status" value="1"/>
</dbReference>
<dbReference type="Pfam" id="PF10431">
    <property type="entry name" value="ClpB_D2-small"/>
    <property type="match status" value="1"/>
</dbReference>
<evidence type="ECO:0000313" key="4">
    <source>
        <dbReference type="EMBL" id="CAF0978566.1"/>
    </source>
</evidence>
<dbReference type="SMART" id="SM01086">
    <property type="entry name" value="ClpB_D2-small"/>
    <property type="match status" value="1"/>
</dbReference>
<proteinExistence type="predicted"/>
<dbReference type="Proteomes" id="UP000663836">
    <property type="component" value="Unassembled WGS sequence"/>
</dbReference>
<evidence type="ECO:0000313" key="5">
    <source>
        <dbReference type="EMBL" id="CAF3929290.1"/>
    </source>
</evidence>
<dbReference type="PRINTS" id="PR00300">
    <property type="entry name" value="CLPPROTEASEA"/>
</dbReference>
<comment type="caution">
    <text evidence="5">The sequence shown here is derived from an EMBL/GenBank/DDBJ whole genome shotgun (WGS) entry which is preliminary data.</text>
</comment>
<dbReference type="GO" id="GO:0034605">
    <property type="term" value="P:cellular response to heat"/>
    <property type="evidence" value="ECO:0007669"/>
    <property type="project" value="TreeGrafter"/>
</dbReference>
<gene>
    <name evidence="5" type="ORF">JBS370_LOCUS22365</name>
    <name evidence="4" type="ORF">ZHD862_LOCUS11383</name>
</gene>
<evidence type="ECO:0000256" key="2">
    <source>
        <dbReference type="ARBA" id="ARBA00022840"/>
    </source>
</evidence>
<dbReference type="GO" id="GO:0005737">
    <property type="term" value="C:cytoplasm"/>
    <property type="evidence" value="ECO:0007669"/>
    <property type="project" value="TreeGrafter"/>
</dbReference>
<dbReference type="InterPro" id="IPR050130">
    <property type="entry name" value="ClpA_ClpB"/>
</dbReference>
<dbReference type="EMBL" id="CAJOBD010003114">
    <property type="protein sequence ID" value="CAF3929290.1"/>
    <property type="molecule type" value="Genomic_DNA"/>
</dbReference>
<sequence length="470" mass="54016">MNHIKKISYVLADTTSRNELEKHLRLILKDIENLTGNIILFITDLYLIFDAKQIEDHDKLHSIIGPRTLSKYRTYNETNPIFEEYFQYVLVKETSVNDCISILRGVKLLILDLSLVTAAELTNRYIPNPYSPEKTIENKHRQGQLLIEVVGPDAIIEKVSRMTGIASSKLSKTENDRLLTLRDHLYKKIIGQNDAIHSVVKVIQNRARFGKPNKPIGLFLFLGSNSVGKTELAKTLALELFDSTEKLISIDMNKYTTSNSIAQLFDSSFEGMRQQPYAVILFNQIEKVHPQFWNNLSQVLDHNHSLNEKHVNVDLTNTILIFKSNVVAQIILEKSENFLLTNVKFDEKMSQTIKDFVIKNVVLHFPKNFIRHVNDVVFFQPLTYNQLSSIIQLQVISIEERFKEKNIKISLTNKAIQSILQKSYKLFSGVGPVKDHIEKHITSYLSTVVSHGHIRIDTDVNDQYQLSIEK</sequence>
<dbReference type="Gene3D" id="3.40.50.300">
    <property type="entry name" value="P-loop containing nucleotide triphosphate hydrolases"/>
    <property type="match status" value="2"/>
</dbReference>
<dbReference type="EMBL" id="CAJNOT010000427">
    <property type="protein sequence ID" value="CAF0978566.1"/>
    <property type="molecule type" value="Genomic_DNA"/>
</dbReference>
<dbReference type="SUPFAM" id="SSF52540">
    <property type="entry name" value="P-loop containing nucleoside triphosphate hydrolases"/>
    <property type="match status" value="1"/>
</dbReference>
<feature type="domain" description="Clp ATPase C-terminal" evidence="3">
    <location>
        <begin position="382"/>
        <end position="466"/>
    </location>
</feature>
<dbReference type="InterPro" id="IPR003959">
    <property type="entry name" value="ATPase_AAA_core"/>
</dbReference>
<evidence type="ECO:0000259" key="3">
    <source>
        <dbReference type="SMART" id="SM01086"/>
    </source>
</evidence>
<dbReference type="GO" id="GO:0005524">
    <property type="term" value="F:ATP binding"/>
    <property type="evidence" value="ECO:0007669"/>
    <property type="project" value="UniProtKB-KW"/>
</dbReference>
<keyword evidence="1" id="KW-0547">Nucleotide-binding</keyword>
<dbReference type="Pfam" id="PF07724">
    <property type="entry name" value="AAA_2"/>
    <property type="match status" value="1"/>
</dbReference>
<dbReference type="Gene3D" id="1.10.8.60">
    <property type="match status" value="1"/>
</dbReference>
<dbReference type="Proteomes" id="UP000663864">
    <property type="component" value="Unassembled WGS sequence"/>
</dbReference>
<evidence type="ECO:0000313" key="6">
    <source>
        <dbReference type="Proteomes" id="UP000663836"/>
    </source>
</evidence>
<dbReference type="AlphaFoldDB" id="A0A819JFK8"/>
<name>A0A819JFK8_9BILA</name>
<organism evidence="5 6">
    <name type="scientific">Rotaria sordida</name>
    <dbReference type="NCBI Taxonomy" id="392033"/>
    <lineage>
        <taxon>Eukaryota</taxon>
        <taxon>Metazoa</taxon>
        <taxon>Spiralia</taxon>
        <taxon>Gnathifera</taxon>
        <taxon>Rotifera</taxon>
        <taxon>Eurotatoria</taxon>
        <taxon>Bdelloidea</taxon>
        <taxon>Philodinida</taxon>
        <taxon>Philodinidae</taxon>
        <taxon>Rotaria</taxon>
    </lineage>
</organism>
<dbReference type="GO" id="GO:0016887">
    <property type="term" value="F:ATP hydrolysis activity"/>
    <property type="evidence" value="ECO:0007669"/>
    <property type="project" value="InterPro"/>
</dbReference>
<dbReference type="InterPro" id="IPR027417">
    <property type="entry name" value="P-loop_NTPase"/>
</dbReference>
<evidence type="ECO:0000256" key="1">
    <source>
        <dbReference type="ARBA" id="ARBA00022741"/>
    </source>
</evidence>
<dbReference type="InterPro" id="IPR001270">
    <property type="entry name" value="ClpA/B"/>
</dbReference>
<accession>A0A819JFK8</accession>
<keyword evidence="2" id="KW-0067">ATP-binding</keyword>
<dbReference type="PANTHER" id="PTHR11638">
    <property type="entry name" value="ATP-DEPENDENT CLP PROTEASE"/>
    <property type="match status" value="1"/>
</dbReference>
<reference evidence="5" key="1">
    <citation type="submission" date="2021-02" db="EMBL/GenBank/DDBJ databases">
        <authorList>
            <person name="Nowell W R."/>
        </authorList>
    </citation>
    <scope>NUCLEOTIDE SEQUENCE</scope>
</reference>